<dbReference type="GO" id="GO:0030428">
    <property type="term" value="C:cell septum"/>
    <property type="evidence" value="ECO:0007669"/>
    <property type="project" value="TreeGrafter"/>
</dbReference>
<evidence type="ECO:0000256" key="2">
    <source>
        <dbReference type="ARBA" id="ARBA00022618"/>
    </source>
</evidence>
<evidence type="ECO:0000256" key="4">
    <source>
        <dbReference type="ARBA" id="ARBA00022989"/>
    </source>
</evidence>
<keyword evidence="5 8" id="KW-0472">Membrane</keyword>
<evidence type="ECO:0000313" key="9">
    <source>
        <dbReference type="EMBL" id="SBV94114.1"/>
    </source>
</evidence>
<protein>
    <submittedName>
        <fullName evidence="9">Septum formation initiator family protein</fullName>
    </submittedName>
</protein>
<evidence type="ECO:0000256" key="1">
    <source>
        <dbReference type="ARBA" id="ARBA00022475"/>
    </source>
</evidence>
<dbReference type="AlphaFoldDB" id="A0A212J3Z6"/>
<evidence type="ECO:0000256" key="7">
    <source>
        <dbReference type="SAM" id="Coils"/>
    </source>
</evidence>
<keyword evidence="4 8" id="KW-1133">Transmembrane helix</keyword>
<evidence type="ECO:0000256" key="8">
    <source>
        <dbReference type="SAM" id="Phobius"/>
    </source>
</evidence>
<dbReference type="Pfam" id="PF04977">
    <property type="entry name" value="DivIC"/>
    <property type="match status" value="1"/>
</dbReference>
<evidence type="ECO:0000256" key="5">
    <source>
        <dbReference type="ARBA" id="ARBA00023136"/>
    </source>
</evidence>
<keyword evidence="3 8" id="KW-0812">Transmembrane</keyword>
<gene>
    <name evidence="9" type="ORF">KL86DPRO_10646</name>
</gene>
<organism evidence="9">
    <name type="scientific">uncultured delta proteobacterium</name>
    <dbReference type="NCBI Taxonomy" id="34034"/>
    <lineage>
        <taxon>Bacteria</taxon>
        <taxon>Deltaproteobacteria</taxon>
        <taxon>environmental samples</taxon>
    </lineage>
</organism>
<feature type="transmembrane region" description="Helical" evidence="8">
    <location>
        <begin position="6"/>
        <end position="26"/>
    </location>
</feature>
<sequence length="108" mass="12573">MSWQRVFVGFSLAINGILIYSLIWGGQGLQAYRNLKEQHQVLEERIKDLDAKNVALSREIRLLQSDEKYQEKIIRNRFNFVKDNEILYIFPESQDTAKTGAGSHETKD</sequence>
<keyword evidence="6" id="KW-0131">Cell cycle</keyword>
<reference evidence="9" key="1">
    <citation type="submission" date="2016-04" db="EMBL/GenBank/DDBJ databases">
        <authorList>
            <person name="Evans L.H."/>
            <person name="Alamgir A."/>
            <person name="Owens N."/>
            <person name="Weber N.D."/>
            <person name="Virtaneva K."/>
            <person name="Barbian K."/>
            <person name="Babar A."/>
            <person name="Rosenke K."/>
        </authorList>
    </citation>
    <scope>NUCLEOTIDE SEQUENCE</scope>
    <source>
        <strain evidence="9">86</strain>
    </source>
</reference>
<dbReference type="PANTHER" id="PTHR37485">
    <property type="entry name" value="CELL DIVISION PROTEIN FTSB"/>
    <property type="match status" value="1"/>
</dbReference>
<feature type="coiled-coil region" evidence="7">
    <location>
        <begin position="32"/>
        <end position="66"/>
    </location>
</feature>
<evidence type="ECO:0000256" key="6">
    <source>
        <dbReference type="ARBA" id="ARBA00023306"/>
    </source>
</evidence>
<dbReference type="GO" id="GO:0043093">
    <property type="term" value="P:FtsZ-dependent cytokinesis"/>
    <property type="evidence" value="ECO:0007669"/>
    <property type="project" value="TreeGrafter"/>
</dbReference>
<dbReference type="PANTHER" id="PTHR37485:SF1">
    <property type="entry name" value="CELL DIVISION PROTEIN FTSB"/>
    <property type="match status" value="1"/>
</dbReference>
<dbReference type="InterPro" id="IPR023081">
    <property type="entry name" value="Cell_div_FtsB"/>
</dbReference>
<keyword evidence="2" id="KW-0132">Cell division</keyword>
<keyword evidence="1" id="KW-1003">Cell membrane</keyword>
<dbReference type="EMBL" id="FLUQ01000001">
    <property type="protein sequence ID" value="SBV94114.1"/>
    <property type="molecule type" value="Genomic_DNA"/>
</dbReference>
<evidence type="ECO:0000256" key="3">
    <source>
        <dbReference type="ARBA" id="ARBA00022692"/>
    </source>
</evidence>
<dbReference type="InterPro" id="IPR007060">
    <property type="entry name" value="FtsL/DivIC"/>
</dbReference>
<accession>A0A212J3Z6</accession>
<proteinExistence type="predicted"/>
<name>A0A212J3Z6_9DELT</name>
<keyword evidence="7" id="KW-0175">Coiled coil</keyword>